<dbReference type="Proteomes" id="UP000195221">
    <property type="component" value="Unassembled WGS sequence"/>
</dbReference>
<dbReference type="PRINTS" id="PR00411">
    <property type="entry name" value="PNDRDTASEI"/>
</dbReference>
<evidence type="ECO:0000259" key="6">
    <source>
        <dbReference type="Pfam" id="PF07992"/>
    </source>
</evidence>
<dbReference type="GO" id="GO:0003955">
    <property type="term" value="F:NAD(P)H dehydrogenase (quinone) activity"/>
    <property type="evidence" value="ECO:0007669"/>
    <property type="project" value="TreeGrafter"/>
</dbReference>
<gene>
    <name evidence="7" type="ORF">PAMC26577_07390</name>
</gene>
<dbReference type="SUPFAM" id="SSF51905">
    <property type="entry name" value="FAD/NAD(P)-binding domain"/>
    <property type="match status" value="1"/>
</dbReference>
<dbReference type="InterPro" id="IPR023753">
    <property type="entry name" value="FAD/NAD-binding_dom"/>
</dbReference>
<dbReference type="EMBL" id="NBTZ01000027">
    <property type="protein sequence ID" value="OTP77938.1"/>
    <property type="molecule type" value="Genomic_DNA"/>
</dbReference>
<accession>A0A242N2N9</accession>
<dbReference type="PRINTS" id="PR00368">
    <property type="entry name" value="FADPNR"/>
</dbReference>
<evidence type="ECO:0000256" key="2">
    <source>
        <dbReference type="ARBA" id="ARBA00005272"/>
    </source>
</evidence>
<evidence type="ECO:0000313" key="8">
    <source>
        <dbReference type="Proteomes" id="UP000195221"/>
    </source>
</evidence>
<name>A0A242N2N9_CABSO</name>
<dbReference type="Pfam" id="PF07992">
    <property type="entry name" value="Pyr_redox_2"/>
    <property type="match status" value="1"/>
</dbReference>
<organism evidence="7 8">
    <name type="scientific">Caballeronia sordidicola</name>
    <name type="common">Burkholderia sordidicola</name>
    <dbReference type="NCBI Taxonomy" id="196367"/>
    <lineage>
        <taxon>Bacteria</taxon>
        <taxon>Pseudomonadati</taxon>
        <taxon>Pseudomonadota</taxon>
        <taxon>Betaproteobacteria</taxon>
        <taxon>Burkholderiales</taxon>
        <taxon>Burkholderiaceae</taxon>
        <taxon>Caballeronia</taxon>
    </lineage>
</organism>
<keyword evidence="4" id="KW-0274">FAD</keyword>
<evidence type="ECO:0000256" key="1">
    <source>
        <dbReference type="ARBA" id="ARBA00001974"/>
    </source>
</evidence>
<evidence type="ECO:0000256" key="5">
    <source>
        <dbReference type="ARBA" id="ARBA00023002"/>
    </source>
</evidence>
<dbReference type="PANTHER" id="PTHR42913">
    <property type="entry name" value="APOPTOSIS-INDUCING FACTOR 1"/>
    <property type="match status" value="1"/>
</dbReference>
<reference evidence="7 8" key="1">
    <citation type="submission" date="2017-03" db="EMBL/GenBank/DDBJ databases">
        <title>Genome analysis of strain PAMC 26577.</title>
        <authorList>
            <person name="Oh H.-M."/>
            <person name="Yang J.-A."/>
        </authorList>
    </citation>
    <scope>NUCLEOTIDE SEQUENCE [LARGE SCALE GENOMIC DNA]</scope>
    <source>
        <strain evidence="7 8">PAMC 26577</strain>
    </source>
</reference>
<protein>
    <submittedName>
        <fullName evidence="7">NADH dehydrogenase</fullName>
    </submittedName>
</protein>
<dbReference type="GO" id="GO:0019646">
    <property type="term" value="P:aerobic electron transport chain"/>
    <property type="evidence" value="ECO:0007669"/>
    <property type="project" value="TreeGrafter"/>
</dbReference>
<dbReference type="InterPro" id="IPR051169">
    <property type="entry name" value="NADH-Q_oxidoreductase"/>
</dbReference>
<comment type="cofactor">
    <cofactor evidence="1">
        <name>FAD</name>
        <dbReference type="ChEBI" id="CHEBI:57692"/>
    </cofactor>
</comment>
<feature type="domain" description="FAD/NAD(P)-binding" evidence="6">
    <location>
        <begin position="68"/>
        <end position="395"/>
    </location>
</feature>
<evidence type="ECO:0000256" key="3">
    <source>
        <dbReference type="ARBA" id="ARBA00022630"/>
    </source>
</evidence>
<keyword evidence="3" id="KW-0285">Flavoprotein</keyword>
<evidence type="ECO:0000313" key="7">
    <source>
        <dbReference type="EMBL" id="OTP77938.1"/>
    </source>
</evidence>
<dbReference type="Gene3D" id="3.50.50.100">
    <property type="match status" value="1"/>
</dbReference>
<evidence type="ECO:0000256" key="4">
    <source>
        <dbReference type="ARBA" id="ARBA00022827"/>
    </source>
</evidence>
<dbReference type="InterPro" id="IPR036188">
    <property type="entry name" value="FAD/NAD-bd_sf"/>
</dbReference>
<keyword evidence="5" id="KW-0560">Oxidoreductase</keyword>
<dbReference type="PANTHER" id="PTHR42913:SF3">
    <property type="entry name" value="64 KDA MITOCHONDRIAL NADH DEHYDROGENASE (EUROFUNG)"/>
    <property type="match status" value="1"/>
</dbReference>
<comment type="similarity">
    <text evidence="2">Belongs to the NADH dehydrogenase family.</text>
</comment>
<comment type="caution">
    <text evidence="7">The sequence shown here is derived from an EMBL/GenBank/DDBJ whole genome shotgun (WGS) entry which is preliminary data.</text>
</comment>
<proteinExistence type="inferred from homology"/>
<dbReference type="AlphaFoldDB" id="A0A242N2N9"/>
<sequence>MHDSKQCSRHGISGAPNMQRMGTCVVPEAIEARTIEWRRTAACFRLRPDYADVMGMESTQRTNQLPHRLVIVGGGVAGLDIATHLAGNTAGNGSLQISLIDKEPAYVWKPMLHMIAAGTSDAGAQETAFAAQARTHGFTYQPGCATSVDRARREIHIGPLRHGEIEVVPARVVAYDTLLLAVGSRANDFGTPGVKDHCSTIDSRSEAIAFNDELRLRLIQAVVSNTLLTIGIVGGGATGVELAAELIRIAAVAEEYGARGASSHLKVLLIESGPRLLGPFPQRVADAAHRKLSELGVTVRVSARVASVDENGFHLVDGETIPAVLKVWAAGVKAPDLLNNMGDVKRTRSGQLVVGPTLRSVDDPHIYAVGDCASPQLPGHDNAVPTTAQAAHQQAVYMCRNLPKLIAGSQAPAASYHDFGSLVSLGGFDAYGSLGRFGFFKGGFIRGRIAQLGHAMLYRTFQARLHGPLHGSLLWLVDILARRVKPSARLS</sequence>